<sequence>MQNLFLVALCLLANRVRAGDDVYCRDERNQKVEWFVMYKFPVQGVNYVKVKRGFNTDGLQFAYFDSNTRNFSYWNMSSETLYSQSNPLAFTLKKLFEKQKSPKIAYATYNDQPFTGDDDDAKEPKVHAKEYAHSKGILMADETTGMWLVHSTPQFPVNVHMGQFNMTRTARKNGQYFMCVTLPASEVDKIAELLLIQSVVVHYTHWVNKLTKQYPHLRALILRKPYWPPKTTVEITKIKGVNKTTFTAIAKPVLWEKDIYTHTITELAKSDIWVQSWRRPMFGWLYPVCNRTYSVKDVDRLRFNFNSTSYLEYSYLHDHSKFAVAVNTQLFCFSSLNRAKTQFKRGGELLCRENKDVAGLFRRTVAKVEACNATEPSGKPKPPTVPGGTTKTRKPWQKPTTPIKPPGKWTTTTPVNKPTKSRPTKATRRTTAKPASTKSSKRPTTTKTKKHENPIFQRPIKKKSRPNKQSWELPLYFLWRL</sequence>
<evidence type="ECO:0000256" key="1">
    <source>
        <dbReference type="ARBA" id="ARBA00007527"/>
    </source>
</evidence>
<dbReference type="GO" id="GO:0006309">
    <property type="term" value="P:apoptotic DNA fragmentation"/>
    <property type="evidence" value="ECO:0007669"/>
    <property type="project" value="TreeGrafter"/>
</dbReference>
<keyword evidence="5" id="KW-0540">Nuclease</keyword>
<evidence type="ECO:0000313" key="5">
    <source>
        <dbReference type="EMBL" id="JAA70874.1"/>
    </source>
</evidence>
<feature type="compositionally biased region" description="Basic residues" evidence="3">
    <location>
        <begin position="419"/>
        <end position="431"/>
    </location>
</feature>
<proteinExistence type="evidence at transcript level"/>
<organism evidence="5">
    <name type="scientific">Ixodes ricinus</name>
    <name type="common">Common tick</name>
    <name type="synonym">Acarus ricinus</name>
    <dbReference type="NCBI Taxonomy" id="34613"/>
    <lineage>
        <taxon>Eukaryota</taxon>
        <taxon>Metazoa</taxon>
        <taxon>Ecdysozoa</taxon>
        <taxon>Arthropoda</taxon>
        <taxon>Chelicerata</taxon>
        <taxon>Arachnida</taxon>
        <taxon>Acari</taxon>
        <taxon>Parasitiformes</taxon>
        <taxon>Ixodida</taxon>
        <taxon>Ixodoidea</taxon>
        <taxon>Ixodidae</taxon>
        <taxon>Ixodinae</taxon>
        <taxon>Ixodes</taxon>
    </lineage>
</organism>
<dbReference type="AlphaFoldDB" id="A0A0K8RK08"/>
<protein>
    <submittedName>
        <fullName evidence="5">Putative endonuclease</fullName>
    </submittedName>
</protein>
<dbReference type="Pfam" id="PF03265">
    <property type="entry name" value="DNase_II"/>
    <property type="match status" value="1"/>
</dbReference>
<feature type="compositionally biased region" description="Low complexity" evidence="3">
    <location>
        <begin position="432"/>
        <end position="446"/>
    </location>
</feature>
<keyword evidence="4" id="KW-0732">Signal</keyword>
<dbReference type="CDD" id="cd09120">
    <property type="entry name" value="PLDc_DNaseII_1"/>
    <property type="match status" value="1"/>
</dbReference>
<evidence type="ECO:0000256" key="3">
    <source>
        <dbReference type="SAM" id="MobiDB-lite"/>
    </source>
</evidence>
<keyword evidence="5" id="KW-0255">Endonuclease</keyword>
<feature type="region of interest" description="Disordered" evidence="3">
    <location>
        <begin position="371"/>
        <end position="471"/>
    </location>
</feature>
<name>A0A0K8RK08_IXORI</name>
<feature type="signal peptide" evidence="4">
    <location>
        <begin position="1"/>
        <end position="18"/>
    </location>
</feature>
<dbReference type="GO" id="GO:0004531">
    <property type="term" value="F:deoxyribonuclease II activity"/>
    <property type="evidence" value="ECO:0007669"/>
    <property type="project" value="InterPro"/>
</dbReference>
<accession>A0A0K8RK08</accession>
<evidence type="ECO:0000256" key="4">
    <source>
        <dbReference type="SAM" id="SignalP"/>
    </source>
</evidence>
<dbReference type="InterPro" id="IPR004947">
    <property type="entry name" value="DNase_II"/>
</dbReference>
<dbReference type="EMBL" id="GADI01002934">
    <property type="protein sequence ID" value="JAA70874.1"/>
    <property type="molecule type" value="mRNA"/>
</dbReference>
<dbReference type="PANTHER" id="PTHR10858">
    <property type="entry name" value="DEOXYRIBONUCLEASE II"/>
    <property type="match status" value="1"/>
</dbReference>
<reference evidence="5" key="1">
    <citation type="submission" date="2012-12" db="EMBL/GenBank/DDBJ databases">
        <title>Identification and characterization of a phenylalanine ammonia-lyase gene family in Isatis indigotica Fort.</title>
        <authorList>
            <person name="Liu Q."/>
            <person name="Chen J."/>
            <person name="Zhou X."/>
            <person name="Di P."/>
            <person name="Xiao Y."/>
            <person name="Xuan H."/>
            <person name="Zhang L."/>
            <person name="Chen W."/>
        </authorList>
    </citation>
    <scope>NUCLEOTIDE SEQUENCE</scope>
    <source>
        <tissue evidence="5">Salivary gland</tissue>
    </source>
</reference>
<feature type="chain" id="PRO_5005518376" evidence="4">
    <location>
        <begin position="19"/>
        <end position="481"/>
    </location>
</feature>
<evidence type="ECO:0000256" key="2">
    <source>
        <dbReference type="ARBA" id="ARBA00022801"/>
    </source>
</evidence>
<dbReference type="PANTHER" id="PTHR10858:SF23">
    <property type="entry name" value="DEOXYRIBONUCLEASE II"/>
    <property type="match status" value="1"/>
</dbReference>
<comment type="similarity">
    <text evidence="1">Belongs to the DNase II family.</text>
</comment>
<keyword evidence="2" id="KW-0378">Hydrolase</keyword>